<evidence type="ECO:0000313" key="3">
    <source>
        <dbReference type="Proteomes" id="UP000320055"/>
    </source>
</evidence>
<name>A0A563W0L9_9CYAN</name>
<keyword evidence="1" id="KW-0472">Membrane</keyword>
<proteinExistence type="predicted"/>
<accession>A0A563W0L9</accession>
<gene>
    <name evidence="2" type="ORF">H1P_560024</name>
</gene>
<evidence type="ECO:0000256" key="1">
    <source>
        <dbReference type="SAM" id="Phobius"/>
    </source>
</evidence>
<reference evidence="2 3" key="1">
    <citation type="submission" date="2019-01" db="EMBL/GenBank/DDBJ databases">
        <authorList>
            <person name="Brito A."/>
        </authorList>
    </citation>
    <scope>NUCLEOTIDE SEQUENCE [LARGE SCALE GENOMIC DNA]</scope>
    <source>
        <strain evidence="2">1</strain>
    </source>
</reference>
<sequence length="48" mass="5396">MLLTDNSICVYLRLSVDGFLDLFVGVLSLFYITQSRKDAKGLRIGCKI</sequence>
<feature type="transmembrane region" description="Helical" evidence="1">
    <location>
        <begin position="12"/>
        <end position="33"/>
    </location>
</feature>
<dbReference type="AlphaFoldDB" id="A0A563W0L9"/>
<dbReference type="Proteomes" id="UP000320055">
    <property type="component" value="Unassembled WGS sequence"/>
</dbReference>
<evidence type="ECO:0000313" key="2">
    <source>
        <dbReference type="EMBL" id="VEP17167.1"/>
    </source>
</evidence>
<keyword evidence="3" id="KW-1185">Reference proteome</keyword>
<keyword evidence="1" id="KW-0812">Transmembrane</keyword>
<organism evidence="2 3">
    <name type="scientific">Hyella patelloides LEGE 07179</name>
    <dbReference type="NCBI Taxonomy" id="945734"/>
    <lineage>
        <taxon>Bacteria</taxon>
        <taxon>Bacillati</taxon>
        <taxon>Cyanobacteriota</taxon>
        <taxon>Cyanophyceae</taxon>
        <taxon>Pleurocapsales</taxon>
        <taxon>Hyellaceae</taxon>
        <taxon>Hyella</taxon>
    </lineage>
</organism>
<protein>
    <submittedName>
        <fullName evidence="2">Uncharacterized protein</fullName>
    </submittedName>
</protein>
<keyword evidence="1" id="KW-1133">Transmembrane helix</keyword>
<dbReference type="EMBL" id="CAACVJ010000512">
    <property type="protein sequence ID" value="VEP17167.1"/>
    <property type="molecule type" value="Genomic_DNA"/>
</dbReference>